<name>A0A9W7KNT6_9PROT</name>
<dbReference type="PROSITE" id="PS51278">
    <property type="entry name" value="GATASE_TYPE_2"/>
    <property type="match status" value="1"/>
</dbReference>
<dbReference type="CDD" id="cd00712">
    <property type="entry name" value="AsnB"/>
    <property type="match status" value="1"/>
</dbReference>
<dbReference type="SUPFAM" id="SSF52402">
    <property type="entry name" value="Adenine nucleotide alpha hydrolases-like"/>
    <property type="match status" value="1"/>
</dbReference>
<evidence type="ECO:0000256" key="2">
    <source>
        <dbReference type="ARBA" id="ARBA00005752"/>
    </source>
</evidence>
<comment type="pathway">
    <text evidence="1">Amino-acid biosynthesis; L-asparagine biosynthesis; L-asparagine from L-aspartate (L-Gln route): step 1/1.</text>
</comment>
<evidence type="ECO:0000256" key="5">
    <source>
        <dbReference type="ARBA" id="ARBA00022840"/>
    </source>
</evidence>
<dbReference type="Pfam" id="PF00733">
    <property type="entry name" value="Asn_synthase"/>
    <property type="match status" value="1"/>
</dbReference>
<evidence type="ECO:0000256" key="10">
    <source>
        <dbReference type="PIRSR" id="PIRSR001589-3"/>
    </source>
</evidence>
<dbReference type="GO" id="GO:0005829">
    <property type="term" value="C:cytosol"/>
    <property type="evidence" value="ECO:0007669"/>
    <property type="project" value="TreeGrafter"/>
</dbReference>
<dbReference type="InterPro" id="IPR033738">
    <property type="entry name" value="AsnB_N"/>
</dbReference>
<gene>
    <name evidence="12" type="primary">asnB</name>
    <name evidence="12" type="ORF">DS843_28080</name>
</gene>
<dbReference type="Gene3D" id="3.40.50.620">
    <property type="entry name" value="HUPs"/>
    <property type="match status" value="1"/>
</dbReference>
<evidence type="ECO:0000256" key="6">
    <source>
        <dbReference type="ARBA" id="ARBA00022962"/>
    </source>
</evidence>
<keyword evidence="4 9" id="KW-0547">Nucleotide-binding</keyword>
<reference evidence="12 13" key="1">
    <citation type="submission" date="2018-07" db="EMBL/GenBank/DDBJ databases">
        <title>Genome sequence of Azospirillum sp. ATCC 49961.</title>
        <authorList>
            <person name="Sant'Anna F.H."/>
            <person name="Baldani J.I."/>
            <person name="Zilli J.E."/>
            <person name="Reis V.M."/>
            <person name="Hartmann A."/>
            <person name="Cruz L."/>
            <person name="de Souza E.M."/>
            <person name="de Oliveira Pedrosa F."/>
            <person name="Passaglia L.M.P."/>
        </authorList>
    </citation>
    <scope>NUCLEOTIDE SEQUENCE [LARGE SCALE GENOMIC DNA]</scope>
    <source>
        <strain evidence="12 13">ATCC 49961</strain>
    </source>
</reference>
<accession>A0A9W7KNT6</accession>
<evidence type="ECO:0000259" key="11">
    <source>
        <dbReference type="PROSITE" id="PS51278"/>
    </source>
</evidence>
<dbReference type="InterPro" id="IPR051786">
    <property type="entry name" value="ASN_synthetase/amidase"/>
</dbReference>
<feature type="site" description="Important for beta-aspartyl-AMP intermediate formation" evidence="10">
    <location>
        <position position="363"/>
    </location>
</feature>
<dbReference type="GO" id="GO:0006529">
    <property type="term" value="P:asparagine biosynthetic process"/>
    <property type="evidence" value="ECO:0007669"/>
    <property type="project" value="UniProtKB-KW"/>
</dbReference>
<dbReference type="PIRSF" id="PIRSF001589">
    <property type="entry name" value="Asn_synthetase_glu-h"/>
    <property type="match status" value="1"/>
</dbReference>
<dbReference type="PANTHER" id="PTHR43284:SF1">
    <property type="entry name" value="ASPARAGINE SYNTHETASE"/>
    <property type="match status" value="1"/>
</dbReference>
<dbReference type="InterPro" id="IPR029055">
    <property type="entry name" value="Ntn_hydrolases_N"/>
</dbReference>
<evidence type="ECO:0000256" key="7">
    <source>
        <dbReference type="ARBA" id="ARBA00048741"/>
    </source>
</evidence>
<evidence type="ECO:0000256" key="1">
    <source>
        <dbReference type="ARBA" id="ARBA00005187"/>
    </source>
</evidence>
<dbReference type="Pfam" id="PF13537">
    <property type="entry name" value="GATase_7"/>
    <property type="match status" value="1"/>
</dbReference>
<dbReference type="InterPro" id="IPR006426">
    <property type="entry name" value="Asn_synth_AEB"/>
</dbReference>
<evidence type="ECO:0000313" key="13">
    <source>
        <dbReference type="Proteomes" id="UP000480854"/>
    </source>
</evidence>
<protein>
    <recommendedName>
        <fullName evidence="3">asparagine synthase (glutamine-hydrolyzing)</fullName>
        <ecNumber evidence="3">6.3.5.4</ecNumber>
    </recommendedName>
</protein>
<dbReference type="GO" id="GO:0004066">
    <property type="term" value="F:asparagine synthase (glutamine-hydrolyzing) activity"/>
    <property type="evidence" value="ECO:0007669"/>
    <property type="project" value="UniProtKB-EC"/>
</dbReference>
<dbReference type="GO" id="GO:0005524">
    <property type="term" value="F:ATP binding"/>
    <property type="evidence" value="ECO:0007669"/>
    <property type="project" value="UniProtKB-KW"/>
</dbReference>
<comment type="catalytic activity">
    <reaction evidence="7">
        <text>L-aspartate + L-glutamine + ATP + H2O = L-asparagine + L-glutamate + AMP + diphosphate + H(+)</text>
        <dbReference type="Rhea" id="RHEA:12228"/>
        <dbReference type="ChEBI" id="CHEBI:15377"/>
        <dbReference type="ChEBI" id="CHEBI:15378"/>
        <dbReference type="ChEBI" id="CHEBI:29985"/>
        <dbReference type="ChEBI" id="CHEBI:29991"/>
        <dbReference type="ChEBI" id="CHEBI:30616"/>
        <dbReference type="ChEBI" id="CHEBI:33019"/>
        <dbReference type="ChEBI" id="CHEBI:58048"/>
        <dbReference type="ChEBI" id="CHEBI:58359"/>
        <dbReference type="ChEBI" id="CHEBI:456215"/>
        <dbReference type="EC" id="6.3.5.4"/>
    </reaction>
</comment>
<dbReference type="CDD" id="cd01991">
    <property type="entry name" value="Asn_synthase_B_C"/>
    <property type="match status" value="1"/>
</dbReference>
<evidence type="ECO:0000256" key="8">
    <source>
        <dbReference type="PIRSR" id="PIRSR001589-1"/>
    </source>
</evidence>
<dbReference type="InterPro" id="IPR001962">
    <property type="entry name" value="Asn_synthase"/>
</dbReference>
<evidence type="ECO:0000256" key="9">
    <source>
        <dbReference type="PIRSR" id="PIRSR001589-2"/>
    </source>
</evidence>
<evidence type="ECO:0000256" key="3">
    <source>
        <dbReference type="ARBA" id="ARBA00012737"/>
    </source>
</evidence>
<dbReference type="EC" id="6.3.5.4" evidence="3"/>
<feature type="binding site" evidence="9">
    <location>
        <position position="261"/>
    </location>
    <ligand>
        <name>ATP</name>
        <dbReference type="ChEBI" id="CHEBI:30616"/>
    </ligand>
</feature>
<feature type="binding site" evidence="9">
    <location>
        <begin position="361"/>
        <end position="362"/>
    </location>
    <ligand>
        <name>ATP</name>
        <dbReference type="ChEBI" id="CHEBI:30616"/>
    </ligand>
</feature>
<dbReference type="Gene3D" id="3.60.20.10">
    <property type="entry name" value="Glutamine Phosphoribosylpyrophosphate, subunit 1, domain 1"/>
    <property type="match status" value="1"/>
</dbReference>
<proteinExistence type="inferred from homology"/>
<keyword evidence="5 9" id="KW-0067">ATP-binding</keyword>
<comment type="caution">
    <text evidence="12">The sequence shown here is derived from an EMBL/GenBank/DDBJ whole genome shotgun (WGS) entry which is preliminary data.</text>
</comment>
<sequence>MCGIVGFSGFPQPFRLRAMTTALAHRGPDGEGIYEDPQGHMNLGHRRLSIIDLDTGDQPMGNERGDVQVVFNGEIYNYKELRDWIAATGRHRMATRSDTETLLHLYEEDGPDFVSRLNGMFAFALWDGTNRRLLLARDRLGVKPLYWTEVDGKLLFSSELAPLLLWPGVDRGIDPEALSLYLSLRYVPEPKTMYRGVFALPPGHRLLWRPGAAPSLERYWFLDFSQAEPATREEVLCDELDALLRDAVRLRLRSDVPMGVLLSGGVDSSLAVALIRQFSGEPLHSFSLGYADRLEDKRDVYYARMIADRYGTDHHEHAMAASELAERIPTLARHFGQPFAGVVSTYFLTRLVRDHVKVVLSGDGADELFASYGHHRLVWPLANLAAARDNGAADPYAVADLAPLGDRVELVRRFDGMPPWQVRAGFGAFSAGQKRGLLATDAGRAIAGYDAGAFLEPLFRHSTARDGLNRMLDVDIRTSLPGEVLLFSDRLSMAHGVEVRSPFLDYRVAELAARVPGTLKIRGGTLKYLLKTLAARYLPREILDRPKEGFVQPNHVWLRGQLDAVLDDLLSPDSLAEDGLFDPASVRSLIDDHRQGRNDHAFRIWTLVMFQAWQRDRRELSRMAAANARTFNTAGS</sequence>
<keyword evidence="8" id="KW-0061">Asparagine biosynthesis</keyword>
<feature type="binding site" evidence="9">
    <location>
        <position position="98"/>
    </location>
    <ligand>
        <name>L-glutamine</name>
        <dbReference type="ChEBI" id="CHEBI:58359"/>
    </ligand>
</feature>
<evidence type="ECO:0000256" key="4">
    <source>
        <dbReference type="ARBA" id="ARBA00022741"/>
    </source>
</evidence>
<dbReference type="InterPro" id="IPR017932">
    <property type="entry name" value="GATase_2_dom"/>
</dbReference>
<keyword evidence="12" id="KW-0436">Ligase</keyword>
<comment type="similarity">
    <text evidence="2">Belongs to the asparagine synthetase family.</text>
</comment>
<dbReference type="Proteomes" id="UP000480854">
    <property type="component" value="Unassembled WGS sequence"/>
</dbReference>
<dbReference type="SUPFAM" id="SSF56235">
    <property type="entry name" value="N-terminal nucleophile aminohydrolases (Ntn hydrolases)"/>
    <property type="match status" value="1"/>
</dbReference>
<dbReference type="PANTHER" id="PTHR43284">
    <property type="entry name" value="ASPARAGINE SYNTHETASE (GLUTAMINE-HYDROLYZING)"/>
    <property type="match status" value="1"/>
</dbReference>
<keyword evidence="8" id="KW-0028">Amino-acid biosynthesis</keyword>
<evidence type="ECO:0000313" key="12">
    <source>
        <dbReference type="EMBL" id="KAA0676214.1"/>
    </source>
</evidence>
<feature type="domain" description="Glutamine amidotransferase type-2" evidence="11">
    <location>
        <begin position="2"/>
        <end position="211"/>
    </location>
</feature>
<keyword evidence="6 8" id="KW-0315">Glutamine amidotransferase</keyword>
<organism evidence="12 13">
    <name type="scientific">Roseomonas genomospecies 6</name>
    <dbReference type="NCBI Taxonomy" id="214106"/>
    <lineage>
        <taxon>Bacteria</taxon>
        <taxon>Pseudomonadati</taxon>
        <taxon>Pseudomonadota</taxon>
        <taxon>Alphaproteobacteria</taxon>
        <taxon>Acetobacterales</taxon>
        <taxon>Roseomonadaceae</taxon>
        <taxon>Roseomonas</taxon>
    </lineage>
</organism>
<keyword evidence="13" id="KW-1185">Reference proteome</keyword>
<dbReference type="NCBIfam" id="TIGR01536">
    <property type="entry name" value="asn_synth_AEB"/>
    <property type="match status" value="1"/>
</dbReference>
<feature type="active site" description="For GATase activity" evidence="8">
    <location>
        <position position="2"/>
    </location>
</feature>
<dbReference type="AlphaFoldDB" id="A0A9W7KNT6"/>
<dbReference type="EMBL" id="QOKW01000039">
    <property type="protein sequence ID" value="KAA0676214.1"/>
    <property type="molecule type" value="Genomic_DNA"/>
</dbReference>
<dbReference type="InterPro" id="IPR014729">
    <property type="entry name" value="Rossmann-like_a/b/a_fold"/>
</dbReference>
<dbReference type="OrthoDB" id="9763290at2"/>